<sequence length="67" mass="7545">MKLKNAISWFEIPVSDFERAITFYETVLGIELKREKMDGIDLAVFPADELAITGALIKADFLQPGEQ</sequence>
<reference evidence="2" key="1">
    <citation type="submission" date="2018-06" db="EMBL/GenBank/DDBJ databases">
        <authorList>
            <person name="Zhirakovskaya E."/>
        </authorList>
    </citation>
    <scope>NUCLEOTIDE SEQUENCE</scope>
</reference>
<name>A0A3B0YYK3_9ZZZZ</name>
<gene>
    <name evidence="2" type="ORF">MNBD_GAMMA10-1874</name>
</gene>
<protein>
    <submittedName>
        <fullName evidence="2">Glyoxalase family protein</fullName>
    </submittedName>
</protein>
<evidence type="ECO:0000259" key="1">
    <source>
        <dbReference type="Pfam" id="PF22677"/>
    </source>
</evidence>
<dbReference type="AlphaFoldDB" id="A0A3B0YYK3"/>
<dbReference type="EMBL" id="UOFJ01000735">
    <property type="protein sequence ID" value="VAW74004.1"/>
    <property type="molecule type" value="Genomic_DNA"/>
</dbReference>
<dbReference type="SUPFAM" id="SSF54593">
    <property type="entry name" value="Glyoxalase/Bleomycin resistance protein/Dihydroxybiphenyl dioxygenase"/>
    <property type="match status" value="1"/>
</dbReference>
<proteinExistence type="predicted"/>
<feature type="non-terminal residue" evidence="2">
    <location>
        <position position="67"/>
    </location>
</feature>
<organism evidence="2">
    <name type="scientific">hydrothermal vent metagenome</name>
    <dbReference type="NCBI Taxonomy" id="652676"/>
    <lineage>
        <taxon>unclassified sequences</taxon>
        <taxon>metagenomes</taxon>
        <taxon>ecological metagenomes</taxon>
    </lineage>
</organism>
<dbReference type="Gene3D" id="3.10.180.10">
    <property type="entry name" value="2,3-Dihydroxybiphenyl 1,2-Dioxygenase, domain 1"/>
    <property type="match status" value="1"/>
</dbReference>
<dbReference type="InterPro" id="IPR053863">
    <property type="entry name" value="Glyoxy/Ble-like_N"/>
</dbReference>
<accession>A0A3B0YYK3</accession>
<dbReference type="InterPro" id="IPR029068">
    <property type="entry name" value="Glyas_Bleomycin-R_OHBP_Dase"/>
</dbReference>
<dbReference type="Pfam" id="PF22677">
    <property type="entry name" value="Ble-like_N"/>
    <property type="match status" value="1"/>
</dbReference>
<feature type="domain" description="Glyoxalase/Bleomycin resistance-like N-terminal" evidence="1">
    <location>
        <begin position="9"/>
        <end position="37"/>
    </location>
</feature>
<evidence type="ECO:0000313" key="2">
    <source>
        <dbReference type="EMBL" id="VAW74004.1"/>
    </source>
</evidence>